<dbReference type="Pfam" id="PF21177">
    <property type="entry name" value="LIF-R_Ig-like"/>
    <property type="match status" value="1"/>
</dbReference>
<evidence type="ECO:0000256" key="12">
    <source>
        <dbReference type="ARBA" id="ARBA00023180"/>
    </source>
</evidence>
<dbReference type="RefSeq" id="XP_044287032.1">
    <property type="nucleotide sequence ID" value="XM_044431097.1"/>
</dbReference>
<organism evidence="17 18">
    <name type="scientific">Varanus komodoensis</name>
    <name type="common">Komodo dragon</name>
    <dbReference type="NCBI Taxonomy" id="61221"/>
    <lineage>
        <taxon>Eukaryota</taxon>
        <taxon>Metazoa</taxon>
        <taxon>Chordata</taxon>
        <taxon>Craniata</taxon>
        <taxon>Vertebrata</taxon>
        <taxon>Euteleostomi</taxon>
        <taxon>Lepidosauria</taxon>
        <taxon>Squamata</taxon>
        <taxon>Bifurcata</taxon>
        <taxon>Unidentata</taxon>
        <taxon>Episquamata</taxon>
        <taxon>Toxicofera</taxon>
        <taxon>Anguimorpha</taxon>
        <taxon>Paleoanguimorpha</taxon>
        <taxon>Varanoidea</taxon>
        <taxon>Varanidae</taxon>
        <taxon>Varanus</taxon>
    </lineage>
</organism>
<dbReference type="CDD" id="cd00063">
    <property type="entry name" value="FN3"/>
    <property type="match status" value="2"/>
</dbReference>
<keyword evidence="18" id="KW-1185">Reference proteome</keyword>
<dbReference type="InterPro" id="IPR036116">
    <property type="entry name" value="FN3_sf"/>
</dbReference>
<evidence type="ECO:0000313" key="17">
    <source>
        <dbReference type="Ensembl" id="ENSVKKP00000009918.1"/>
    </source>
</evidence>
<dbReference type="InterPro" id="IPR040817">
    <property type="entry name" value="LIFR_D2"/>
</dbReference>
<dbReference type="SUPFAM" id="SSF49265">
    <property type="entry name" value="Fibronectin type III"/>
    <property type="match status" value="2"/>
</dbReference>
<evidence type="ECO:0000256" key="2">
    <source>
        <dbReference type="ARBA" id="ARBA00008921"/>
    </source>
</evidence>
<dbReference type="PANTHER" id="PTHR23036">
    <property type="entry name" value="CYTOKINE RECEPTOR"/>
    <property type="match status" value="1"/>
</dbReference>
<evidence type="ECO:0000256" key="8">
    <source>
        <dbReference type="ARBA" id="ARBA00022989"/>
    </source>
</evidence>
<dbReference type="InterPro" id="IPR003961">
    <property type="entry name" value="FN3_dom"/>
</dbReference>
<dbReference type="GO" id="GO:0019955">
    <property type="term" value="F:cytokine binding"/>
    <property type="evidence" value="ECO:0007669"/>
    <property type="project" value="TreeGrafter"/>
</dbReference>
<dbReference type="InterPro" id="IPR040901">
    <property type="entry name" value="LIFR_N"/>
</dbReference>
<reference evidence="17" key="1">
    <citation type="submission" date="2025-08" db="UniProtKB">
        <authorList>
            <consortium name="Ensembl"/>
        </authorList>
    </citation>
    <scope>IDENTIFICATION</scope>
</reference>
<feature type="domain" description="Fibronectin type-III" evidence="16">
    <location>
        <begin position="727"/>
        <end position="833"/>
    </location>
</feature>
<reference evidence="17" key="2">
    <citation type="submission" date="2025-09" db="UniProtKB">
        <authorList>
            <consortium name="Ensembl"/>
        </authorList>
    </citation>
    <scope>IDENTIFICATION</scope>
</reference>
<dbReference type="PROSITE" id="PS50853">
    <property type="entry name" value="FN3"/>
    <property type="match status" value="3"/>
</dbReference>
<protein>
    <submittedName>
        <fullName evidence="17">LIF receptor subunit alpha</fullName>
    </submittedName>
</protein>
<dbReference type="OrthoDB" id="6382334at2759"/>
<dbReference type="FunFam" id="2.60.40.10:FF:000738">
    <property type="entry name" value="Leukemia inhibitory factor receptor"/>
    <property type="match status" value="1"/>
</dbReference>
<evidence type="ECO:0000256" key="14">
    <source>
        <dbReference type="SAM" id="Phobius"/>
    </source>
</evidence>
<dbReference type="Ensembl" id="ENSVKKT00000010166.1">
    <property type="protein sequence ID" value="ENSVKKP00000009918.1"/>
    <property type="gene ID" value="ENSVKKG00000007011.1"/>
</dbReference>
<evidence type="ECO:0000256" key="4">
    <source>
        <dbReference type="ARBA" id="ARBA00022553"/>
    </source>
</evidence>
<dbReference type="Pfam" id="PF00041">
    <property type="entry name" value="fn3"/>
    <property type="match status" value="1"/>
</dbReference>
<comment type="similarity">
    <text evidence="2">Belongs to the type I cytokine receptor family. Type 2 subfamily.</text>
</comment>
<keyword evidence="5 14" id="KW-0812">Transmembrane</keyword>
<keyword evidence="7" id="KW-0677">Repeat</keyword>
<evidence type="ECO:0000256" key="3">
    <source>
        <dbReference type="ARBA" id="ARBA00022475"/>
    </source>
</evidence>
<evidence type="ECO:0000256" key="10">
    <source>
        <dbReference type="ARBA" id="ARBA00023157"/>
    </source>
</evidence>
<dbReference type="GO" id="GO:0009897">
    <property type="term" value="C:external side of plasma membrane"/>
    <property type="evidence" value="ECO:0007669"/>
    <property type="project" value="TreeGrafter"/>
</dbReference>
<dbReference type="InterPro" id="IPR050379">
    <property type="entry name" value="Type-I_Cytokine_Rcpt"/>
</dbReference>
<dbReference type="PROSITE" id="PS01353">
    <property type="entry name" value="HEMATOPO_REC_L_F2"/>
    <property type="match status" value="1"/>
</dbReference>
<keyword evidence="12" id="KW-0325">Glycoprotein</keyword>
<dbReference type="InterPro" id="IPR048497">
    <property type="entry name" value="LIF-R-like_Ig-like"/>
</dbReference>
<evidence type="ECO:0000256" key="7">
    <source>
        <dbReference type="ARBA" id="ARBA00022737"/>
    </source>
</evidence>
<feature type="domain" description="Fibronectin type-III" evidence="16">
    <location>
        <begin position="342"/>
        <end position="437"/>
    </location>
</feature>
<dbReference type="PANTHER" id="PTHR23036:SF105">
    <property type="entry name" value="LEUKEMIA INHIBITORY FACTOR RECEPTOR"/>
    <property type="match status" value="1"/>
</dbReference>
<keyword evidence="4" id="KW-0597">Phosphoprotein</keyword>
<dbReference type="Pfam" id="PF25552">
    <property type="entry name" value="LIFR_D4"/>
    <property type="match status" value="1"/>
</dbReference>
<feature type="transmembrane region" description="Helical" evidence="14">
    <location>
        <begin position="833"/>
        <end position="859"/>
    </location>
</feature>
<keyword evidence="10" id="KW-1015">Disulfide bond</keyword>
<evidence type="ECO:0000256" key="15">
    <source>
        <dbReference type="SAM" id="SignalP"/>
    </source>
</evidence>
<dbReference type="Gene3D" id="2.60.40.10">
    <property type="entry name" value="Immunoglobulins"/>
    <property type="match status" value="8"/>
</dbReference>
<evidence type="ECO:0000256" key="9">
    <source>
        <dbReference type="ARBA" id="ARBA00023136"/>
    </source>
</evidence>
<keyword evidence="3" id="KW-1003">Cell membrane</keyword>
<dbReference type="GO" id="GO:0043235">
    <property type="term" value="C:receptor complex"/>
    <property type="evidence" value="ECO:0007669"/>
    <property type="project" value="TreeGrafter"/>
</dbReference>
<proteinExistence type="inferred from homology"/>
<dbReference type="KEGG" id="vko:123023954"/>
<evidence type="ECO:0000256" key="1">
    <source>
        <dbReference type="ARBA" id="ARBA00004251"/>
    </source>
</evidence>
<dbReference type="FunFam" id="2.60.40.10:FF:000607">
    <property type="entry name" value="Leukemia inhibitory factor receptor"/>
    <property type="match status" value="1"/>
</dbReference>
<dbReference type="Proteomes" id="UP000694545">
    <property type="component" value="Unplaced"/>
</dbReference>
<dbReference type="CTD" id="3977"/>
<keyword evidence="9 14" id="KW-0472">Membrane</keyword>
<dbReference type="InterPro" id="IPR003529">
    <property type="entry name" value="Hematopoietin_rcpt_Gp130_CS"/>
</dbReference>
<keyword evidence="6 15" id="KW-0732">Signal</keyword>
<accession>A0A8D2J655</accession>
<evidence type="ECO:0000259" key="16">
    <source>
        <dbReference type="PROSITE" id="PS50853"/>
    </source>
</evidence>
<gene>
    <name evidence="17" type="primary">LIFR</name>
</gene>
<evidence type="ECO:0000256" key="5">
    <source>
        <dbReference type="ARBA" id="ARBA00022692"/>
    </source>
</evidence>
<dbReference type="FunFam" id="2.60.40.10:FF:000657">
    <property type="entry name" value="Leukemia inhibitory factor receptor"/>
    <property type="match status" value="1"/>
</dbReference>
<feature type="signal peptide" evidence="15">
    <location>
        <begin position="1"/>
        <end position="31"/>
    </location>
</feature>
<evidence type="ECO:0000313" key="18">
    <source>
        <dbReference type="Proteomes" id="UP000694545"/>
    </source>
</evidence>
<dbReference type="InterPro" id="IPR013783">
    <property type="entry name" value="Ig-like_fold"/>
</dbReference>
<feature type="chain" id="PRO_5034799889" evidence="15">
    <location>
        <begin position="32"/>
        <end position="1101"/>
    </location>
</feature>
<dbReference type="OMA" id="FFLYGCK"/>
<dbReference type="GeneID" id="123023954"/>
<dbReference type="FunFam" id="2.60.40.10:FF:000578">
    <property type="entry name" value="Leukemia inhibitory factor receptor"/>
    <property type="match status" value="1"/>
</dbReference>
<feature type="region of interest" description="Disordered" evidence="13">
    <location>
        <begin position="1073"/>
        <end position="1101"/>
    </location>
</feature>
<dbReference type="AlphaFoldDB" id="A0A8D2J655"/>
<dbReference type="GO" id="GO:0004896">
    <property type="term" value="F:cytokine receptor activity"/>
    <property type="evidence" value="ECO:0007669"/>
    <property type="project" value="InterPro"/>
</dbReference>
<sequence length="1101" mass="123136">MVNCKRMWINRVPCCLLAVAHLYLLNHLAHSQETDSSHQLQNFTCVTQDFNDVNCTWIEASTDDFGYSYKFCYTASTSSTTECSVTEDKRATLKLFSFNSVRIEITTLHSSGGVGSPIATNSFLLTEKNISFIPPTPKIHSLTPNYITDKLDLEWYDGGSAFPYEIDATWEIQILRKDPMVEVALKTYHSKLTRKNTLLHWTWTSDLPFNCTTHYVRIRCFLHENAFAGSKKWSEWSQIESIPGHDTGFFEAVYPTDRVVPVGSNITFCCVVQNGHTWTDLKYSSCPPQNCPIEILSKWSISIHAPNVQFHEPSGNNAWCLIKNSTTPPPGTVLFVGLPPDIPRNLTCETHNFKDIRCKWEEGRSTFLSGLRKTIYTLSERISGGNVTYTGESEHYQCTYPVSNNQTIYNFTVYASNSLGQSEASLQIDIRHRVHPRTPADLTVTDNGPTNLILSWNLPGSFKGIKLQCEVQVSTSNSREKLKKNLDGAENSRYTISVDTLHPYTVYNFQVRCAAAEPFFWKWSTWSKEAQHETQQAPPAGRLDVWREKSADGETVTIFWKPLPILERNGLIEGHKVSCSLPKMTMQEFVPVAFNSTKVKLGKNDCVLAVVAKNKAGFSRPSLINSAEIPAGEDAPVENGVATGDGISVAWRSDPSVTCGYTVRWCPGPKLCTAVDWETFPSNVTNAVIKSVLFQPGVRYRFSVYGCKEKGYQLLKYVDGYIQELSPRVPPVFNVETATSDSILIKWKDIPVEDLRGFLKGYLLHYGKGEEGNTKLKDFESRHPARNITDPKQNSFRIPSLQGKTSYHLILRGYTEGGIGPARSLYVVTKENAVGLIIAIIIPVAIVVALAAVTSFLCYQKREWIKETFYPDIPNPENCKALEFEKDLEGNPNCKTLEMNPCTPNNIEVVEKESPCLKIEDTAITSPAVEEHPEDGFDSETESHIVVSYCPPIIEEEISHPPGDESAGSSQVIYIDIQSMYPAQVKPKEELEVDCVAAAGYKPQMQLPVTSLRKTEEASSIEEDLDKAAGYRPQVNRPSWITGCPDSPGSMESNNENASFGSPCSINSRQFLIPPKEDEDSPKAINSGWSFTNLFHTKPND</sequence>
<evidence type="ECO:0000256" key="11">
    <source>
        <dbReference type="ARBA" id="ARBA00023170"/>
    </source>
</evidence>
<dbReference type="Pfam" id="PF17971">
    <property type="entry name" value="LIFR_D2"/>
    <property type="match status" value="1"/>
</dbReference>
<comment type="subcellular location">
    <subcellularLocation>
        <location evidence="1">Cell membrane</location>
        <topology evidence="1">Single-pass type I membrane protein</topology>
    </subcellularLocation>
</comment>
<dbReference type="Pfam" id="PF18207">
    <property type="entry name" value="LIFR_N"/>
    <property type="match status" value="1"/>
</dbReference>
<dbReference type="SMART" id="SM00060">
    <property type="entry name" value="FN3"/>
    <property type="match status" value="5"/>
</dbReference>
<feature type="domain" description="Fibronectin type-III" evidence="16">
    <location>
        <begin position="438"/>
        <end position="537"/>
    </location>
</feature>
<keyword evidence="11" id="KW-0675">Receptor</keyword>
<evidence type="ECO:0000256" key="6">
    <source>
        <dbReference type="ARBA" id="ARBA00022729"/>
    </source>
</evidence>
<keyword evidence="8 14" id="KW-1133">Transmembrane helix</keyword>
<name>A0A8D2J655_VARKO</name>
<evidence type="ECO:0000256" key="13">
    <source>
        <dbReference type="SAM" id="MobiDB-lite"/>
    </source>
</evidence>